<dbReference type="Gene3D" id="3.90.226.10">
    <property type="entry name" value="2-enoyl-CoA Hydratase, Chain A, domain 1"/>
    <property type="match status" value="3"/>
</dbReference>
<evidence type="ECO:0000313" key="6">
    <source>
        <dbReference type="EMBL" id="OYD17173.1"/>
    </source>
</evidence>
<dbReference type="PANTHER" id="PTHR33209">
    <property type="entry name" value="PROTEASE 4"/>
    <property type="match status" value="1"/>
</dbReference>
<gene>
    <name evidence="6" type="primary">sppA</name>
    <name evidence="6" type="ORF">CH333_01750</name>
</gene>
<evidence type="ECO:0000256" key="3">
    <source>
        <dbReference type="ARBA" id="ARBA00022801"/>
    </source>
</evidence>
<dbReference type="InterPro" id="IPR002142">
    <property type="entry name" value="Peptidase_S49"/>
</dbReference>
<reference evidence="6 7" key="1">
    <citation type="submission" date="2017-07" db="EMBL/GenBank/DDBJ databases">
        <title>Recovery of genomes from metagenomes via a dereplication, aggregation, and scoring strategy.</title>
        <authorList>
            <person name="Sieber C.M."/>
            <person name="Probst A.J."/>
            <person name="Sharrar A."/>
            <person name="Thomas B.C."/>
            <person name="Hess M."/>
            <person name="Tringe S.G."/>
            <person name="Banfield J.F."/>
        </authorList>
    </citation>
    <scope>NUCLEOTIDE SEQUENCE [LARGE SCALE GENOMIC DNA]</scope>
    <source>
        <strain evidence="6">JGI_Cruoil_03_44_89</strain>
    </source>
</reference>
<dbReference type="GO" id="GO:0006508">
    <property type="term" value="P:proteolysis"/>
    <property type="evidence" value="ECO:0007669"/>
    <property type="project" value="UniProtKB-KW"/>
</dbReference>
<dbReference type="CDD" id="cd07023">
    <property type="entry name" value="S49_Sppa_N_C"/>
    <property type="match status" value="1"/>
</dbReference>
<dbReference type="SUPFAM" id="SSF52096">
    <property type="entry name" value="ClpP/crotonase"/>
    <property type="match status" value="2"/>
</dbReference>
<feature type="domain" description="Peptidase S49" evidence="5">
    <location>
        <begin position="167"/>
        <end position="315"/>
    </location>
</feature>
<keyword evidence="4" id="KW-0720">Serine protease</keyword>
<dbReference type="NCBIfam" id="TIGR00706">
    <property type="entry name" value="SppA_dom"/>
    <property type="match status" value="1"/>
</dbReference>
<feature type="domain" description="Peptidase S49" evidence="5">
    <location>
        <begin position="5"/>
        <end position="74"/>
    </location>
</feature>
<keyword evidence="3" id="KW-0378">Hydrolase</keyword>
<evidence type="ECO:0000259" key="5">
    <source>
        <dbReference type="Pfam" id="PF01343"/>
    </source>
</evidence>
<evidence type="ECO:0000256" key="1">
    <source>
        <dbReference type="ARBA" id="ARBA00008683"/>
    </source>
</evidence>
<evidence type="ECO:0000313" key="7">
    <source>
        <dbReference type="Proteomes" id="UP000215215"/>
    </source>
</evidence>
<feature type="non-terminal residue" evidence="6">
    <location>
        <position position="1"/>
    </location>
</feature>
<dbReference type="InterPro" id="IPR029045">
    <property type="entry name" value="ClpP/crotonase-like_dom_sf"/>
</dbReference>
<dbReference type="EMBL" id="NOZQ01000030">
    <property type="protein sequence ID" value="OYD17173.1"/>
    <property type="molecule type" value="Genomic_DNA"/>
</dbReference>
<comment type="similarity">
    <text evidence="1">Belongs to the peptidase S49 family.</text>
</comment>
<accession>A0A235BXU4</accession>
<evidence type="ECO:0000256" key="4">
    <source>
        <dbReference type="ARBA" id="ARBA00022825"/>
    </source>
</evidence>
<dbReference type="GO" id="GO:0008236">
    <property type="term" value="F:serine-type peptidase activity"/>
    <property type="evidence" value="ECO:0007669"/>
    <property type="project" value="UniProtKB-KW"/>
</dbReference>
<protein>
    <submittedName>
        <fullName evidence="6">Signal peptide peptidase SppA</fullName>
    </submittedName>
</protein>
<dbReference type="Pfam" id="PF01343">
    <property type="entry name" value="Peptidase_S49"/>
    <property type="match status" value="2"/>
</dbReference>
<keyword evidence="2" id="KW-0645">Protease</keyword>
<comment type="caution">
    <text evidence="6">The sequence shown here is derived from an EMBL/GenBank/DDBJ whole genome shotgun (WGS) entry which is preliminary data.</text>
</comment>
<organism evidence="6 7">
    <name type="scientific">candidate division WOR-3 bacterium JGI_Cruoil_03_44_89</name>
    <dbReference type="NCBI Taxonomy" id="1973748"/>
    <lineage>
        <taxon>Bacteria</taxon>
        <taxon>Bacteria division WOR-3</taxon>
    </lineage>
</organism>
<dbReference type="AlphaFoldDB" id="A0A235BXU4"/>
<dbReference type="InterPro" id="IPR047272">
    <property type="entry name" value="S49_SppA_C"/>
</dbReference>
<evidence type="ECO:0000256" key="2">
    <source>
        <dbReference type="ARBA" id="ARBA00022670"/>
    </source>
</evidence>
<dbReference type="Proteomes" id="UP000215215">
    <property type="component" value="Unassembled WGS sequence"/>
</dbReference>
<dbReference type="PANTHER" id="PTHR33209:SF1">
    <property type="entry name" value="PEPTIDASE S49 DOMAIN-CONTAINING PROTEIN"/>
    <property type="match status" value="1"/>
</dbReference>
<proteinExistence type="inferred from homology"/>
<name>A0A235BXU4_UNCW3</name>
<dbReference type="InterPro" id="IPR004635">
    <property type="entry name" value="Pept_S49_SppA"/>
</dbReference>
<sequence>AAEPFSREDMSEEDSLQLTEYLSDIYHPTIEVIAESRHISPDSLQKLIDEGIFFDGEEAVEAGLVDTILEKQDVDSLIGKKGKFAKEKVVMREWRTGKKKIALVVAEGNIIQGKSSRGYMGSDDMVKTLEGIKNDEDIKAVVFRVNSGGGDALASELIANALKNIGEKKPVIVSMGGVAGSGGYFISIYGDKIYADNATLTGSIGVIWPGFLLKGLYDKIGISWDIVKLGEHADILSDIHRWDDYEREKIKKSVKWWYDRFTSAVASGRDTTREYIHSIGEGRIWSGTSGKRVGLVDKVGGMLDALDEAQEMAGIKKREVVIYPKPKREFRFGPSFGISTYLSSLKSLLSSEYLYIMPYRIEVEER</sequence>